<dbReference type="GO" id="GO:0036498">
    <property type="term" value="P:IRE1-mediated unfolded protein response"/>
    <property type="evidence" value="ECO:0007669"/>
    <property type="project" value="TreeGrafter"/>
</dbReference>
<feature type="domain" description="Thioredoxin" evidence="9">
    <location>
        <begin position="115"/>
        <end position="225"/>
    </location>
</feature>
<keyword evidence="10" id="KW-1185">Reference proteome</keyword>
<dbReference type="PROSITE" id="PS00194">
    <property type="entry name" value="THIOREDOXIN_1"/>
    <property type="match status" value="3"/>
</dbReference>
<dbReference type="PRINTS" id="PR00625">
    <property type="entry name" value="JDOMAIN"/>
</dbReference>
<dbReference type="PANTHER" id="PTHR44340">
    <property type="entry name" value="DNAJ HOMOLOG SUBFAMILY C MEMBER 10"/>
    <property type="match status" value="1"/>
</dbReference>
<dbReference type="PROSITE" id="PS00636">
    <property type="entry name" value="DNAJ_1"/>
    <property type="match status" value="1"/>
</dbReference>
<dbReference type="GO" id="GO:0005789">
    <property type="term" value="C:endoplasmic reticulum membrane"/>
    <property type="evidence" value="ECO:0007669"/>
    <property type="project" value="UniProtKB-SubCell"/>
</dbReference>
<dbReference type="AlphaFoldDB" id="A0A914W1W9"/>
<dbReference type="SMART" id="SM00271">
    <property type="entry name" value="DnaJ"/>
    <property type="match status" value="1"/>
</dbReference>
<evidence type="ECO:0000256" key="6">
    <source>
        <dbReference type="ARBA" id="ARBA00035043"/>
    </source>
</evidence>
<dbReference type="GO" id="GO:0051787">
    <property type="term" value="F:misfolded protein binding"/>
    <property type="evidence" value="ECO:0007669"/>
    <property type="project" value="TreeGrafter"/>
</dbReference>
<dbReference type="SUPFAM" id="SSF52833">
    <property type="entry name" value="Thioredoxin-like"/>
    <property type="match status" value="4"/>
</dbReference>
<keyword evidence="4" id="KW-0072">Autophagy</keyword>
<dbReference type="InterPro" id="IPR052460">
    <property type="entry name" value="ER_disulfide_reductase"/>
</dbReference>
<dbReference type="GO" id="GO:0006914">
    <property type="term" value="P:autophagy"/>
    <property type="evidence" value="ECO:0007669"/>
    <property type="project" value="UniProtKB-KW"/>
</dbReference>
<comment type="subcellular location">
    <subcellularLocation>
        <location evidence="1">Endoplasmic reticulum membrane</location>
        <topology evidence="1">Single-pass type IV membrane protein</topology>
    </subcellularLocation>
</comment>
<evidence type="ECO:0000256" key="3">
    <source>
        <dbReference type="ARBA" id="ARBA00020921"/>
    </source>
</evidence>
<dbReference type="Proteomes" id="UP000887566">
    <property type="component" value="Unplaced"/>
</dbReference>
<evidence type="ECO:0000256" key="2">
    <source>
        <dbReference type="ARBA" id="ARBA00020920"/>
    </source>
</evidence>
<dbReference type="InterPro" id="IPR036249">
    <property type="entry name" value="Thioredoxin-like_sf"/>
</dbReference>
<dbReference type="Pfam" id="PF00085">
    <property type="entry name" value="Thioredoxin"/>
    <property type="match status" value="4"/>
</dbReference>
<proteinExistence type="predicted"/>
<evidence type="ECO:0000313" key="11">
    <source>
        <dbReference type="WBParaSite" id="PSAMB.scaffold295size58621.g4452.t1"/>
    </source>
</evidence>
<dbReference type="GO" id="GO:0015035">
    <property type="term" value="F:protein-disulfide reductase activity"/>
    <property type="evidence" value="ECO:0007669"/>
    <property type="project" value="TreeGrafter"/>
</dbReference>
<dbReference type="GO" id="GO:0005788">
    <property type="term" value="C:endoplasmic reticulum lumen"/>
    <property type="evidence" value="ECO:0007669"/>
    <property type="project" value="TreeGrafter"/>
</dbReference>
<dbReference type="GO" id="GO:0016671">
    <property type="term" value="F:oxidoreductase activity, acting on a sulfur group of donors, disulfide as acceptor"/>
    <property type="evidence" value="ECO:0007669"/>
    <property type="project" value="TreeGrafter"/>
</dbReference>
<dbReference type="Gene3D" id="1.10.287.110">
    <property type="entry name" value="DnaJ domain"/>
    <property type="match status" value="1"/>
</dbReference>
<feature type="domain" description="J" evidence="8">
    <location>
        <begin position="26"/>
        <end position="91"/>
    </location>
</feature>
<feature type="domain" description="Thioredoxin" evidence="9">
    <location>
        <begin position="597"/>
        <end position="776"/>
    </location>
</feature>
<evidence type="ECO:0000259" key="9">
    <source>
        <dbReference type="PROSITE" id="PS51352"/>
    </source>
</evidence>
<evidence type="ECO:0000256" key="4">
    <source>
        <dbReference type="ARBA" id="ARBA00023006"/>
    </source>
</evidence>
<evidence type="ECO:0000313" key="10">
    <source>
        <dbReference type="Proteomes" id="UP000887566"/>
    </source>
</evidence>
<evidence type="ECO:0000256" key="1">
    <source>
        <dbReference type="ARBA" id="ARBA00004163"/>
    </source>
</evidence>
<dbReference type="Pfam" id="PF00226">
    <property type="entry name" value="DnaJ"/>
    <property type="match status" value="1"/>
</dbReference>
<dbReference type="PANTHER" id="PTHR44340:SF1">
    <property type="entry name" value="DNAJ HOMOLOG SUBFAMILY C MEMBER 10"/>
    <property type="match status" value="1"/>
</dbReference>
<evidence type="ECO:0000256" key="7">
    <source>
        <dbReference type="SAM" id="SignalP"/>
    </source>
</evidence>
<protein>
    <recommendedName>
        <fullName evidence="2">DnaJ homolog subfamily C member 10</fullName>
    </recommendedName>
    <alternativeName>
        <fullName evidence="3">DnaJ homolog subfamily C member 16</fullName>
    </alternativeName>
    <alternativeName>
        <fullName evidence="6">Endoplasmic reticulum DNA J domain-containing protein 8</fullName>
    </alternativeName>
</protein>
<dbReference type="WBParaSite" id="PSAMB.scaffold295size58621.g4452.t1">
    <property type="protein sequence ID" value="PSAMB.scaffold295size58621.g4452.t1"/>
    <property type="gene ID" value="PSAMB.scaffold295size58621.g4452"/>
</dbReference>
<comment type="function">
    <text evidence="5">Plays an important role in regulating the size of autophagosomes during the formation process.</text>
</comment>
<dbReference type="InterPro" id="IPR036869">
    <property type="entry name" value="J_dom_sf"/>
</dbReference>
<organism evidence="10 11">
    <name type="scientific">Plectus sambesii</name>
    <dbReference type="NCBI Taxonomy" id="2011161"/>
    <lineage>
        <taxon>Eukaryota</taxon>
        <taxon>Metazoa</taxon>
        <taxon>Ecdysozoa</taxon>
        <taxon>Nematoda</taxon>
        <taxon>Chromadorea</taxon>
        <taxon>Plectida</taxon>
        <taxon>Plectina</taxon>
        <taxon>Plectoidea</taxon>
        <taxon>Plectidae</taxon>
        <taxon>Plectus</taxon>
    </lineage>
</organism>
<name>A0A914W1W9_9BILA</name>
<dbReference type="InterPro" id="IPR013766">
    <property type="entry name" value="Thioredoxin_domain"/>
</dbReference>
<dbReference type="CDD" id="cd06257">
    <property type="entry name" value="DnaJ"/>
    <property type="match status" value="1"/>
</dbReference>
<feature type="signal peptide" evidence="7">
    <location>
        <begin position="1"/>
        <end position="24"/>
    </location>
</feature>
<dbReference type="FunFam" id="1.10.287.110:FF:000029">
    <property type="entry name" value="DnaJ homolog subfamily C member 10"/>
    <property type="match status" value="1"/>
</dbReference>
<evidence type="ECO:0000259" key="8">
    <source>
        <dbReference type="PROSITE" id="PS50076"/>
    </source>
</evidence>
<dbReference type="InterPro" id="IPR017937">
    <property type="entry name" value="Thioredoxin_CS"/>
</dbReference>
<dbReference type="SUPFAM" id="SSF46565">
    <property type="entry name" value="Chaperone J-domain"/>
    <property type="match status" value="1"/>
</dbReference>
<dbReference type="PRINTS" id="PR00421">
    <property type="entry name" value="THIOREDOXIN"/>
</dbReference>
<accession>A0A914W1W9</accession>
<dbReference type="PROSITE" id="PS50076">
    <property type="entry name" value="DNAJ_2"/>
    <property type="match status" value="1"/>
</dbReference>
<dbReference type="InterPro" id="IPR001623">
    <property type="entry name" value="DnaJ_domain"/>
</dbReference>
<dbReference type="InterPro" id="IPR018253">
    <property type="entry name" value="DnaJ_domain_CS"/>
</dbReference>
<evidence type="ECO:0000256" key="5">
    <source>
        <dbReference type="ARBA" id="ARBA00035002"/>
    </source>
</evidence>
<keyword evidence="7" id="KW-0732">Signal</keyword>
<dbReference type="Gene3D" id="3.40.30.10">
    <property type="entry name" value="Glutaredoxin"/>
    <property type="match status" value="6"/>
</dbReference>
<feature type="chain" id="PRO_5037067620" description="DnaJ homolog subfamily C member 10" evidence="7">
    <location>
        <begin position="25"/>
        <end position="789"/>
    </location>
</feature>
<feature type="domain" description="Thioredoxin" evidence="9">
    <location>
        <begin position="405"/>
        <end position="549"/>
    </location>
</feature>
<sequence>MRLSAGSLLIIRAILWSLFVSVTAEDFYQLLGVSKDADNRAIRQAFKKLAISKHPDKNPDNKEAHAEFVRINRAYEVLKDEELRKKYDLHGEDGLKDDFQGGQQYQSWQFYRDNFGIYDDDPEIVTLNRVDFQSSVTETNDRWFINFYSTYCSHCHTLAPTWRKVARELDGAIRIGAVNCAEDPMLCQSQRVMAYPSLVMYPEGEFFNGQRELDPILAFAMERISSQVHKVNVRNINALTKEWDDFAGKPWVIDFCDDSDSCLSSGNRRKLAAMLEGLVNVGTISCVEGEQREKLCDTLKRNQGVVYYPAGQIDPQAELELNSLDAKELANSVLALLPDANELTPLEYTELVNNVATGDYSPALIHFFSREAGEPDLELRRLPAILTEIDLARVDCSKMLDTCASMHLSKLPAFVMFKSTGGYEIHYGKATAREVTVFARESAEADMRAMDDTTFNEAVASGEIWIIDFFAPWCPPCMRLLPELRKAVKEMDGTVRVGTIDCTVHLATCQRAGVSSYPTTIVYNDTRPNPFVGFHSAQELIQFVEDVRSPPVMILTPEDMRSSVVNREKGKLWLVDFFAPWCGPCQQLAPEFRALARLLREEAPDVSLGTVDCQQHQSFCQSFSVHTYPTIRLFPANQAGYIDYPNNWWRDHGSMKKWLADYLPSLVAKMGEDFFETVLKSDTPWLVDFYAPWCGHCVTFAPVFEQIAKKLEGRVNLAKIDCDRWSGVCRAVGIRGYPSIRLYTGVVGGQSQATDGIEINSQHAPAILEMVELHVAEHQRTKDAPRDEL</sequence>
<dbReference type="PROSITE" id="PS51352">
    <property type="entry name" value="THIOREDOXIN_2"/>
    <property type="match status" value="3"/>
</dbReference>
<reference evidence="11" key="1">
    <citation type="submission" date="2022-11" db="UniProtKB">
        <authorList>
            <consortium name="WormBaseParasite"/>
        </authorList>
    </citation>
    <scope>IDENTIFICATION</scope>
</reference>